<evidence type="ECO:0000313" key="2">
    <source>
        <dbReference type="Proteomes" id="UP001596138"/>
    </source>
</evidence>
<comment type="caution">
    <text evidence="1">The sequence shown here is derived from an EMBL/GenBank/DDBJ whole genome shotgun (WGS) entry which is preliminary data.</text>
</comment>
<proteinExistence type="predicted"/>
<dbReference type="RefSeq" id="WP_386768937.1">
    <property type="nucleotide sequence ID" value="NZ_JBHSTI010000052.1"/>
</dbReference>
<sequence length="46" mass="4855">MPLYLVLPDEAALPRIGLALTEAFLPGTPLPQVALAGVQGLREARD</sequence>
<gene>
    <name evidence="1" type="ORF">ACFQGU_17255</name>
</gene>
<keyword evidence="2" id="KW-1185">Reference proteome</keyword>
<organism evidence="1 2">
    <name type="scientific">Longivirga aurantiaca</name>
    <dbReference type="NCBI Taxonomy" id="1837743"/>
    <lineage>
        <taxon>Bacteria</taxon>
        <taxon>Bacillati</taxon>
        <taxon>Actinomycetota</taxon>
        <taxon>Actinomycetes</taxon>
        <taxon>Sporichthyales</taxon>
        <taxon>Sporichthyaceae</taxon>
        <taxon>Longivirga</taxon>
    </lineage>
</organism>
<evidence type="ECO:0008006" key="3">
    <source>
        <dbReference type="Google" id="ProtNLM"/>
    </source>
</evidence>
<name>A0ABW1T5S2_9ACTN</name>
<evidence type="ECO:0000313" key="1">
    <source>
        <dbReference type="EMBL" id="MFC6239622.1"/>
    </source>
</evidence>
<reference evidence="2" key="1">
    <citation type="journal article" date="2019" name="Int. J. Syst. Evol. Microbiol.">
        <title>The Global Catalogue of Microorganisms (GCM) 10K type strain sequencing project: providing services to taxonomists for standard genome sequencing and annotation.</title>
        <authorList>
            <consortium name="The Broad Institute Genomics Platform"/>
            <consortium name="The Broad Institute Genome Sequencing Center for Infectious Disease"/>
            <person name="Wu L."/>
            <person name="Ma J."/>
        </authorList>
    </citation>
    <scope>NUCLEOTIDE SEQUENCE [LARGE SCALE GENOMIC DNA]</scope>
    <source>
        <strain evidence="2">CGMCC 4.7317</strain>
    </source>
</reference>
<accession>A0ABW1T5S2</accession>
<dbReference type="EMBL" id="JBHSTI010000052">
    <property type="protein sequence ID" value="MFC6239622.1"/>
    <property type="molecule type" value="Genomic_DNA"/>
</dbReference>
<dbReference type="Proteomes" id="UP001596138">
    <property type="component" value="Unassembled WGS sequence"/>
</dbReference>
<protein>
    <recommendedName>
        <fullName evidence="3">DNA polymerase III subunit delta</fullName>
    </recommendedName>
</protein>